<keyword evidence="2" id="KW-1185">Reference proteome</keyword>
<dbReference type="Proteomes" id="UP000271087">
    <property type="component" value="Unassembled WGS sequence"/>
</dbReference>
<dbReference type="AlphaFoldDB" id="A0A3P7N524"/>
<dbReference type="EMBL" id="UYRW01018752">
    <property type="protein sequence ID" value="VDN05449.1"/>
    <property type="molecule type" value="Genomic_DNA"/>
</dbReference>
<reference evidence="1 2" key="1">
    <citation type="submission" date="2018-08" db="EMBL/GenBank/DDBJ databases">
        <authorList>
            <person name="Laetsch R D."/>
            <person name="Stevens L."/>
            <person name="Kumar S."/>
            <person name="Blaxter L. M."/>
        </authorList>
    </citation>
    <scope>NUCLEOTIDE SEQUENCE [LARGE SCALE GENOMIC DNA]</scope>
</reference>
<gene>
    <name evidence="1" type="ORF">NOO_LOCUS13782</name>
</gene>
<name>A0A3P7N524_ONCOC</name>
<sequence length="35" mass="3765">IFYNVADVQLLPDKRPRNEPVGPPVGLGFATVEVG</sequence>
<accession>A0A3P7N524</accession>
<feature type="non-terminal residue" evidence="1">
    <location>
        <position position="1"/>
    </location>
</feature>
<protein>
    <submittedName>
        <fullName evidence="1">Uncharacterized protein</fullName>
    </submittedName>
</protein>
<proteinExistence type="predicted"/>
<organism evidence="1 2">
    <name type="scientific">Onchocerca ochengi</name>
    <name type="common">Filarial nematode worm</name>
    <dbReference type="NCBI Taxonomy" id="42157"/>
    <lineage>
        <taxon>Eukaryota</taxon>
        <taxon>Metazoa</taxon>
        <taxon>Ecdysozoa</taxon>
        <taxon>Nematoda</taxon>
        <taxon>Chromadorea</taxon>
        <taxon>Rhabditida</taxon>
        <taxon>Spirurina</taxon>
        <taxon>Spiruromorpha</taxon>
        <taxon>Filarioidea</taxon>
        <taxon>Onchocercidae</taxon>
        <taxon>Onchocerca</taxon>
    </lineage>
</organism>
<evidence type="ECO:0000313" key="2">
    <source>
        <dbReference type="Proteomes" id="UP000271087"/>
    </source>
</evidence>
<evidence type="ECO:0000313" key="1">
    <source>
        <dbReference type="EMBL" id="VDN05449.1"/>
    </source>
</evidence>